<dbReference type="InterPro" id="IPR000182">
    <property type="entry name" value="GNAT_dom"/>
</dbReference>
<proteinExistence type="predicted"/>
<dbReference type="PROSITE" id="PS51186">
    <property type="entry name" value="GNAT"/>
    <property type="match status" value="1"/>
</dbReference>
<accession>A0A379ZF88</accession>
<name>A0A379ZF88_9GAMM</name>
<evidence type="ECO:0000313" key="3">
    <source>
        <dbReference type="Proteomes" id="UP000254069"/>
    </source>
</evidence>
<reference evidence="2 3" key="1">
    <citation type="submission" date="2018-06" db="EMBL/GenBank/DDBJ databases">
        <authorList>
            <consortium name="Pathogen Informatics"/>
            <person name="Doyle S."/>
        </authorList>
    </citation>
    <scope>NUCLEOTIDE SEQUENCE [LARGE SCALE GENOMIC DNA]</scope>
    <source>
        <strain evidence="2 3">NCTC10738</strain>
    </source>
</reference>
<dbReference type="Pfam" id="PF00583">
    <property type="entry name" value="Acetyltransf_1"/>
    <property type="match status" value="1"/>
</dbReference>
<evidence type="ECO:0000313" key="2">
    <source>
        <dbReference type="EMBL" id="SUI59973.1"/>
    </source>
</evidence>
<organism evidence="2 3">
    <name type="scientific">Shewanella algae</name>
    <dbReference type="NCBI Taxonomy" id="38313"/>
    <lineage>
        <taxon>Bacteria</taxon>
        <taxon>Pseudomonadati</taxon>
        <taxon>Pseudomonadota</taxon>
        <taxon>Gammaproteobacteria</taxon>
        <taxon>Alteromonadales</taxon>
        <taxon>Shewanellaceae</taxon>
        <taxon>Shewanella</taxon>
    </lineage>
</organism>
<dbReference type="InterPro" id="IPR016181">
    <property type="entry name" value="Acyl_CoA_acyltransferase"/>
</dbReference>
<dbReference type="CDD" id="cd04301">
    <property type="entry name" value="NAT_SF"/>
    <property type="match status" value="1"/>
</dbReference>
<dbReference type="Proteomes" id="UP000254069">
    <property type="component" value="Unassembled WGS sequence"/>
</dbReference>
<dbReference type="AlphaFoldDB" id="A0A379ZF88"/>
<keyword evidence="2" id="KW-0808">Transferase</keyword>
<evidence type="ECO:0000259" key="1">
    <source>
        <dbReference type="PROSITE" id="PS51186"/>
    </source>
</evidence>
<dbReference type="Gene3D" id="3.40.630.30">
    <property type="match status" value="1"/>
</dbReference>
<gene>
    <name evidence="2" type="ORF">NCTC10738_01512</name>
</gene>
<dbReference type="SUPFAM" id="SSF55729">
    <property type="entry name" value="Acyl-CoA N-acyltransferases (Nat)"/>
    <property type="match status" value="1"/>
</dbReference>
<sequence length="154" mass="17835">MMYSIEIKAITEIDQQQIDEIMALSAQIPEFDSGYQKQEFERRLTGNACLLLLAFVEGELAGFKLGYALDEQCFYSWLGGVLPDYRSLGLARSMLEAQERWATQAGYKQIQVKTRNQFRSMLNMLISHQYQVVDFRAEPGHIADNRLYLEKSMY</sequence>
<dbReference type="EMBL" id="UGYO01000001">
    <property type="protein sequence ID" value="SUI59973.1"/>
    <property type="molecule type" value="Genomic_DNA"/>
</dbReference>
<feature type="domain" description="N-acetyltransferase" evidence="1">
    <location>
        <begin position="5"/>
        <end position="154"/>
    </location>
</feature>
<protein>
    <submittedName>
        <fullName evidence="2">Putative acetyltransferase</fullName>
    </submittedName>
</protein>
<keyword evidence="3" id="KW-1185">Reference proteome</keyword>
<dbReference type="GO" id="GO:0016747">
    <property type="term" value="F:acyltransferase activity, transferring groups other than amino-acyl groups"/>
    <property type="evidence" value="ECO:0007669"/>
    <property type="project" value="InterPro"/>
</dbReference>